<evidence type="ECO:0000313" key="3">
    <source>
        <dbReference type="Proteomes" id="UP001054252"/>
    </source>
</evidence>
<feature type="compositionally biased region" description="Basic and acidic residues" evidence="1">
    <location>
        <begin position="9"/>
        <end position="22"/>
    </location>
</feature>
<feature type="compositionally biased region" description="Polar residues" evidence="1">
    <location>
        <begin position="224"/>
        <end position="237"/>
    </location>
</feature>
<feature type="compositionally biased region" description="Low complexity" evidence="1">
    <location>
        <begin position="189"/>
        <end position="213"/>
    </location>
</feature>
<feature type="compositionally biased region" description="Low complexity" evidence="1">
    <location>
        <begin position="99"/>
        <end position="140"/>
    </location>
</feature>
<feature type="compositionally biased region" description="Basic and acidic residues" evidence="1">
    <location>
        <begin position="214"/>
        <end position="223"/>
    </location>
</feature>
<gene>
    <name evidence="2" type="ORF">SLEP1_g19744</name>
</gene>
<reference evidence="2 3" key="1">
    <citation type="journal article" date="2021" name="Commun. Biol.">
        <title>The genome of Shorea leprosula (Dipterocarpaceae) highlights the ecological relevance of drought in aseasonal tropical rainforests.</title>
        <authorList>
            <person name="Ng K.K.S."/>
            <person name="Kobayashi M.J."/>
            <person name="Fawcett J.A."/>
            <person name="Hatakeyama M."/>
            <person name="Paape T."/>
            <person name="Ng C.H."/>
            <person name="Ang C.C."/>
            <person name="Tnah L.H."/>
            <person name="Lee C.T."/>
            <person name="Nishiyama T."/>
            <person name="Sese J."/>
            <person name="O'Brien M.J."/>
            <person name="Copetti D."/>
            <person name="Mohd Noor M.I."/>
            <person name="Ong R.C."/>
            <person name="Putra M."/>
            <person name="Sireger I.Z."/>
            <person name="Indrioko S."/>
            <person name="Kosugi Y."/>
            <person name="Izuno A."/>
            <person name="Isagi Y."/>
            <person name="Lee S.L."/>
            <person name="Shimizu K.K."/>
        </authorList>
    </citation>
    <scope>NUCLEOTIDE SEQUENCE [LARGE SCALE GENOMIC DNA]</scope>
    <source>
        <strain evidence="2">214</strain>
    </source>
</reference>
<evidence type="ECO:0000313" key="2">
    <source>
        <dbReference type="EMBL" id="GKV08057.1"/>
    </source>
</evidence>
<dbReference type="EMBL" id="BPVZ01000028">
    <property type="protein sequence ID" value="GKV08057.1"/>
    <property type="molecule type" value="Genomic_DNA"/>
</dbReference>
<dbReference type="Proteomes" id="UP001054252">
    <property type="component" value="Unassembled WGS sequence"/>
</dbReference>
<organism evidence="2 3">
    <name type="scientific">Rubroshorea leprosula</name>
    <dbReference type="NCBI Taxonomy" id="152421"/>
    <lineage>
        <taxon>Eukaryota</taxon>
        <taxon>Viridiplantae</taxon>
        <taxon>Streptophyta</taxon>
        <taxon>Embryophyta</taxon>
        <taxon>Tracheophyta</taxon>
        <taxon>Spermatophyta</taxon>
        <taxon>Magnoliopsida</taxon>
        <taxon>eudicotyledons</taxon>
        <taxon>Gunneridae</taxon>
        <taxon>Pentapetalae</taxon>
        <taxon>rosids</taxon>
        <taxon>malvids</taxon>
        <taxon>Malvales</taxon>
        <taxon>Dipterocarpaceae</taxon>
        <taxon>Rubroshorea</taxon>
    </lineage>
</organism>
<accession>A0AAV5J994</accession>
<comment type="caution">
    <text evidence="2">The sequence shown here is derived from an EMBL/GenBank/DDBJ whole genome shotgun (WGS) entry which is preliminary data.</text>
</comment>
<proteinExistence type="predicted"/>
<evidence type="ECO:0000256" key="1">
    <source>
        <dbReference type="SAM" id="MobiDB-lite"/>
    </source>
</evidence>
<sequence>MSRSVSRSPELRRRSISLDRMKPSPRRQSLAPRPKCSPRRTPPGRKSYRRRSRSQSPHRSHSHVCRRLQSPYQYRSHSLVWHRSPSPVQRLSLARHGRTPLPSRRGRSPSPSRRPRSLSPARCCRSPSPARLRRSPSPGHCRPPRRSPSPVHRRHQRSPTPCHRSPSPVQHRRPPLGQRRSLTTSQGISPSRYGLSSPSSAQHGSPSSRLPLESPREGHRLQERSSLITHRPSSMMSLQPDLRNQKEIQNKVSVLSSSPEKSPIVLELASKTKRRTASEDGR</sequence>
<feature type="compositionally biased region" description="Basic residues" evidence="1">
    <location>
        <begin position="36"/>
        <end position="66"/>
    </location>
</feature>
<feature type="region of interest" description="Disordered" evidence="1">
    <location>
        <begin position="83"/>
        <end position="239"/>
    </location>
</feature>
<protein>
    <submittedName>
        <fullName evidence="2">Uncharacterized protein</fullName>
    </submittedName>
</protein>
<dbReference type="AlphaFoldDB" id="A0AAV5J994"/>
<feature type="region of interest" description="Disordered" evidence="1">
    <location>
        <begin position="1"/>
        <end position="70"/>
    </location>
</feature>
<keyword evidence="3" id="KW-1185">Reference proteome</keyword>
<name>A0AAV5J994_9ROSI</name>